<sequence length="23" mass="2693">MQNSDLDFLFDIENNTGNWQFGS</sequence>
<feature type="non-terminal residue" evidence="1">
    <location>
        <position position="23"/>
    </location>
</feature>
<evidence type="ECO:0000313" key="1">
    <source>
        <dbReference type="EMBL" id="SVD62957.1"/>
    </source>
</evidence>
<proteinExistence type="predicted"/>
<reference evidence="1" key="1">
    <citation type="submission" date="2018-05" db="EMBL/GenBank/DDBJ databases">
        <authorList>
            <person name="Lanie J.A."/>
            <person name="Ng W.-L."/>
            <person name="Kazmierczak K.M."/>
            <person name="Andrzejewski T.M."/>
            <person name="Davidsen T.M."/>
            <person name="Wayne K.J."/>
            <person name="Tettelin H."/>
            <person name="Glass J.I."/>
            <person name="Rusch D."/>
            <person name="Podicherti R."/>
            <person name="Tsui H.-C.T."/>
            <person name="Winkler M.E."/>
        </authorList>
    </citation>
    <scope>NUCLEOTIDE SEQUENCE</scope>
</reference>
<dbReference type="AlphaFoldDB" id="A0A382WVQ2"/>
<accession>A0A382WVQ2</accession>
<organism evidence="1">
    <name type="scientific">marine metagenome</name>
    <dbReference type="NCBI Taxonomy" id="408172"/>
    <lineage>
        <taxon>unclassified sequences</taxon>
        <taxon>metagenomes</taxon>
        <taxon>ecological metagenomes</taxon>
    </lineage>
</organism>
<gene>
    <name evidence="1" type="ORF">METZ01_LOCUS415811</name>
</gene>
<protein>
    <submittedName>
        <fullName evidence="1">Uncharacterized protein</fullName>
    </submittedName>
</protein>
<name>A0A382WVQ2_9ZZZZ</name>
<dbReference type="EMBL" id="UINC01162935">
    <property type="protein sequence ID" value="SVD62957.1"/>
    <property type="molecule type" value="Genomic_DNA"/>
</dbReference>